<dbReference type="CDD" id="cd15457">
    <property type="entry name" value="NADAR"/>
    <property type="match status" value="1"/>
</dbReference>
<evidence type="ECO:0000313" key="4">
    <source>
        <dbReference type="EMBL" id="RAY12342.1"/>
    </source>
</evidence>
<dbReference type="SUPFAM" id="SSF143990">
    <property type="entry name" value="YbiA-like"/>
    <property type="match status" value="1"/>
</dbReference>
<keyword evidence="5" id="KW-1185">Reference proteome</keyword>
<dbReference type="Proteomes" id="UP000251891">
    <property type="component" value="Unassembled WGS sequence"/>
</dbReference>
<dbReference type="Pfam" id="PF08719">
    <property type="entry name" value="NADAR"/>
    <property type="match status" value="1"/>
</dbReference>
<accession>A0A365GZU0</accession>
<sequence>MRTASIGGMDVGELVALEARGGLPELLLFWGHRPPAGGGLGKGCLSQWYPAPFTADGVRYPTAEHYMMAGKARLFGDEAGVGRVLASPDPDAAKGAGRKVRGFDEETWARHRYEIVVAANRAKFGTNPRLRDFLLATAGKVLVEASPYDTVWGIGLSADQPEARRPSAWRGLNLLGFALMDVRDELAAG</sequence>
<evidence type="ECO:0000313" key="5">
    <source>
        <dbReference type="Proteomes" id="UP000251891"/>
    </source>
</evidence>
<name>A0A365GZU0_9ACTN</name>
<dbReference type="RefSeq" id="WP_111870398.1">
    <property type="nucleotide sequence ID" value="NZ_QLYX01000013.1"/>
</dbReference>
<dbReference type="OrthoDB" id="67297at2"/>
<evidence type="ECO:0000256" key="1">
    <source>
        <dbReference type="ARBA" id="ARBA00000022"/>
    </source>
</evidence>
<protein>
    <submittedName>
        <fullName evidence="4">DUF1768 domain-containing protein</fullName>
    </submittedName>
</protein>
<dbReference type="InterPro" id="IPR012816">
    <property type="entry name" value="NADAR"/>
</dbReference>
<comment type="catalytic activity">
    <reaction evidence="2">
        <text>2,5-diamino-6-hydroxy-4-(5-phosphoribosylamino)-pyrimidine + H2O = 2,5,6-triamino-4-hydroxypyrimidine + D-ribose 5-phosphate</text>
        <dbReference type="Rhea" id="RHEA:23436"/>
        <dbReference type="ChEBI" id="CHEBI:15377"/>
        <dbReference type="ChEBI" id="CHEBI:58614"/>
        <dbReference type="ChEBI" id="CHEBI:78346"/>
        <dbReference type="ChEBI" id="CHEBI:137796"/>
    </reaction>
</comment>
<gene>
    <name evidence="4" type="ORF">DPM19_24630</name>
</gene>
<dbReference type="Gene3D" id="1.10.357.40">
    <property type="entry name" value="YbiA-like"/>
    <property type="match status" value="1"/>
</dbReference>
<feature type="domain" description="NADAR" evidence="3">
    <location>
        <begin position="40"/>
        <end position="186"/>
    </location>
</feature>
<organism evidence="4 5">
    <name type="scientific">Actinomadura craniellae</name>
    <dbReference type="NCBI Taxonomy" id="2231787"/>
    <lineage>
        <taxon>Bacteria</taxon>
        <taxon>Bacillati</taxon>
        <taxon>Actinomycetota</taxon>
        <taxon>Actinomycetes</taxon>
        <taxon>Streptosporangiales</taxon>
        <taxon>Thermomonosporaceae</taxon>
        <taxon>Actinomadura</taxon>
    </lineage>
</organism>
<reference evidence="4 5" key="1">
    <citation type="submission" date="2018-06" db="EMBL/GenBank/DDBJ databases">
        <title>Actinomadura craniellae sp. nov. isolated from marine sponge Craniella sp.</title>
        <authorList>
            <person name="Li L."/>
            <person name="Xu Q.H."/>
            <person name="Lin H.W."/>
            <person name="Lu Y.H."/>
        </authorList>
    </citation>
    <scope>NUCLEOTIDE SEQUENCE [LARGE SCALE GENOMIC DNA]</scope>
    <source>
        <strain evidence="4 5">LHW63021</strain>
    </source>
</reference>
<dbReference type="AlphaFoldDB" id="A0A365GZU0"/>
<dbReference type="NCBIfam" id="TIGR02464">
    <property type="entry name" value="ribofla_fusion"/>
    <property type="match status" value="1"/>
</dbReference>
<evidence type="ECO:0000259" key="3">
    <source>
        <dbReference type="Pfam" id="PF08719"/>
    </source>
</evidence>
<proteinExistence type="predicted"/>
<comment type="catalytic activity">
    <reaction evidence="1">
        <text>5-amino-6-(5-phospho-D-ribosylamino)uracil + H2O = 5,6-diaminouracil + D-ribose 5-phosphate</text>
        <dbReference type="Rhea" id="RHEA:55020"/>
        <dbReference type="ChEBI" id="CHEBI:15377"/>
        <dbReference type="ChEBI" id="CHEBI:46252"/>
        <dbReference type="ChEBI" id="CHEBI:58453"/>
        <dbReference type="ChEBI" id="CHEBI:78346"/>
    </reaction>
</comment>
<dbReference type="EMBL" id="QLYX01000013">
    <property type="protein sequence ID" value="RAY12342.1"/>
    <property type="molecule type" value="Genomic_DNA"/>
</dbReference>
<evidence type="ECO:0000256" key="2">
    <source>
        <dbReference type="ARBA" id="ARBA00000751"/>
    </source>
</evidence>
<comment type="caution">
    <text evidence="4">The sequence shown here is derived from an EMBL/GenBank/DDBJ whole genome shotgun (WGS) entry which is preliminary data.</text>
</comment>
<dbReference type="InterPro" id="IPR037238">
    <property type="entry name" value="YbiA-like_sf"/>
</dbReference>